<dbReference type="PANTHER" id="PTHR10782">
    <property type="entry name" value="ZINC FINGER MIZ DOMAIN-CONTAINING PROTEIN"/>
    <property type="match status" value="1"/>
</dbReference>
<dbReference type="InterPro" id="IPR004181">
    <property type="entry name" value="Znf_MIZ"/>
</dbReference>
<evidence type="ECO:0000256" key="3">
    <source>
        <dbReference type="ARBA" id="ARBA00022679"/>
    </source>
</evidence>
<evidence type="ECO:0000256" key="7">
    <source>
        <dbReference type="ARBA" id="ARBA00022833"/>
    </source>
</evidence>
<feature type="compositionally biased region" description="Polar residues" evidence="9">
    <location>
        <begin position="516"/>
        <end position="535"/>
    </location>
</feature>
<accession>A0A401G762</accession>
<feature type="compositionally biased region" description="Low complexity" evidence="9">
    <location>
        <begin position="582"/>
        <end position="593"/>
    </location>
</feature>
<keyword evidence="13" id="KW-1185">Reference proteome</keyword>
<protein>
    <recommendedName>
        <fullName evidence="14">E3 SUMO-protein ligase pli1</fullName>
    </recommendedName>
</protein>
<feature type="domain" description="SP-RING-type" evidence="10">
    <location>
        <begin position="338"/>
        <end position="423"/>
    </location>
</feature>
<dbReference type="Proteomes" id="UP000287166">
    <property type="component" value="Unassembled WGS sequence"/>
</dbReference>
<evidence type="ECO:0000256" key="5">
    <source>
        <dbReference type="ARBA" id="ARBA00022771"/>
    </source>
</evidence>
<proteinExistence type="inferred from homology"/>
<keyword evidence="7" id="KW-0862">Zinc</keyword>
<keyword evidence="5 8" id="KW-0863">Zinc-finger</keyword>
<dbReference type="Gene3D" id="2.60.120.780">
    <property type="entry name" value="PINIT domain"/>
    <property type="match status" value="1"/>
</dbReference>
<dbReference type="InterPro" id="IPR013083">
    <property type="entry name" value="Znf_RING/FYVE/PHD"/>
</dbReference>
<evidence type="ECO:0000256" key="1">
    <source>
        <dbReference type="ARBA" id="ARBA00004718"/>
    </source>
</evidence>
<comment type="pathway">
    <text evidence="1">Protein modification; protein sumoylation.</text>
</comment>
<dbReference type="RefSeq" id="XP_027608919.1">
    <property type="nucleotide sequence ID" value="XM_027753118.1"/>
</dbReference>
<dbReference type="GO" id="GO:0016925">
    <property type="term" value="P:protein sumoylation"/>
    <property type="evidence" value="ECO:0007669"/>
    <property type="project" value="UniProtKB-UniPathway"/>
</dbReference>
<evidence type="ECO:0000256" key="2">
    <source>
        <dbReference type="ARBA" id="ARBA00005383"/>
    </source>
</evidence>
<comment type="caution">
    <text evidence="12">The sequence shown here is derived from an EMBL/GenBank/DDBJ whole genome shotgun (WGS) entry which is preliminary data.</text>
</comment>
<comment type="similarity">
    <text evidence="2">Belongs to the PIAS family.</text>
</comment>
<dbReference type="GO" id="GO:0008270">
    <property type="term" value="F:zinc ion binding"/>
    <property type="evidence" value="ECO:0007669"/>
    <property type="project" value="UniProtKB-KW"/>
</dbReference>
<feature type="region of interest" description="Disordered" evidence="9">
    <location>
        <begin position="474"/>
        <end position="677"/>
    </location>
</feature>
<dbReference type="InterPro" id="IPR023321">
    <property type="entry name" value="PINIT"/>
</dbReference>
<evidence type="ECO:0000313" key="13">
    <source>
        <dbReference type="Proteomes" id="UP000287166"/>
    </source>
</evidence>
<dbReference type="InterPro" id="IPR038654">
    <property type="entry name" value="PINIT_sf"/>
</dbReference>
<keyword evidence="3" id="KW-0808">Transferase</keyword>
<dbReference type="InParanoid" id="A0A401G762"/>
<dbReference type="PANTHER" id="PTHR10782:SF4">
    <property type="entry name" value="TONALLI, ISOFORM E"/>
    <property type="match status" value="1"/>
</dbReference>
<dbReference type="UniPathway" id="UPA00886"/>
<dbReference type="Gene3D" id="3.30.40.10">
    <property type="entry name" value="Zinc/RING finger domain, C3HC4 (zinc finger)"/>
    <property type="match status" value="1"/>
</dbReference>
<feature type="domain" description="PINIT" evidence="11">
    <location>
        <begin position="142"/>
        <end position="308"/>
    </location>
</feature>
<evidence type="ECO:0000259" key="10">
    <source>
        <dbReference type="PROSITE" id="PS51044"/>
    </source>
</evidence>
<evidence type="ECO:0008006" key="14">
    <source>
        <dbReference type="Google" id="ProtNLM"/>
    </source>
</evidence>
<dbReference type="STRING" id="139825.A0A401G762"/>
<name>A0A401G762_9APHY</name>
<evidence type="ECO:0000256" key="6">
    <source>
        <dbReference type="ARBA" id="ARBA00022786"/>
    </source>
</evidence>
<keyword evidence="6" id="KW-0833">Ubl conjugation pathway</keyword>
<dbReference type="GO" id="GO:0000785">
    <property type="term" value="C:chromatin"/>
    <property type="evidence" value="ECO:0007669"/>
    <property type="project" value="TreeGrafter"/>
</dbReference>
<dbReference type="FunCoup" id="A0A401G762">
    <property type="interactions" value="240"/>
</dbReference>
<dbReference type="GO" id="GO:0061665">
    <property type="term" value="F:SUMO ligase activity"/>
    <property type="evidence" value="ECO:0007669"/>
    <property type="project" value="TreeGrafter"/>
</dbReference>
<dbReference type="PROSITE" id="PS51044">
    <property type="entry name" value="ZF_SP_RING"/>
    <property type="match status" value="1"/>
</dbReference>
<evidence type="ECO:0000256" key="9">
    <source>
        <dbReference type="SAM" id="MobiDB-lite"/>
    </source>
</evidence>
<evidence type="ECO:0000256" key="8">
    <source>
        <dbReference type="PROSITE-ProRule" id="PRU00452"/>
    </source>
</evidence>
<reference evidence="12 13" key="1">
    <citation type="journal article" date="2018" name="Sci. Rep.">
        <title>Genome sequence of the cauliflower mushroom Sparassis crispa (Hanabiratake) and its association with beneficial usage.</title>
        <authorList>
            <person name="Kiyama R."/>
            <person name="Furutani Y."/>
            <person name="Kawaguchi K."/>
            <person name="Nakanishi T."/>
        </authorList>
    </citation>
    <scope>NUCLEOTIDE SEQUENCE [LARGE SCALE GENOMIC DNA]</scope>
</reference>
<dbReference type="Pfam" id="PF14324">
    <property type="entry name" value="PINIT"/>
    <property type="match status" value="1"/>
</dbReference>
<feature type="compositionally biased region" description="Low complexity" evidence="9">
    <location>
        <begin position="616"/>
        <end position="627"/>
    </location>
</feature>
<dbReference type="EMBL" id="BFAD01000001">
    <property type="protein sequence ID" value="GBE78006.1"/>
    <property type="molecule type" value="Genomic_DNA"/>
</dbReference>
<evidence type="ECO:0000256" key="4">
    <source>
        <dbReference type="ARBA" id="ARBA00022723"/>
    </source>
</evidence>
<gene>
    <name evidence="12" type="ORF">SCP_0108880</name>
</gene>
<dbReference type="AlphaFoldDB" id="A0A401G762"/>
<keyword evidence="4" id="KW-0479">Metal-binding</keyword>
<evidence type="ECO:0000259" key="11">
    <source>
        <dbReference type="PROSITE" id="PS51466"/>
    </source>
</evidence>
<dbReference type="PROSITE" id="PS51466">
    <property type="entry name" value="PINIT"/>
    <property type="match status" value="1"/>
</dbReference>
<dbReference type="Pfam" id="PF02891">
    <property type="entry name" value="zf-MIZ"/>
    <property type="match status" value="1"/>
</dbReference>
<organism evidence="12 13">
    <name type="scientific">Sparassis crispa</name>
    <dbReference type="NCBI Taxonomy" id="139825"/>
    <lineage>
        <taxon>Eukaryota</taxon>
        <taxon>Fungi</taxon>
        <taxon>Dikarya</taxon>
        <taxon>Basidiomycota</taxon>
        <taxon>Agaricomycotina</taxon>
        <taxon>Agaricomycetes</taxon>
        <taxon>Polyporales</taxon>
        <taxon>Sparassidaceae</taxon>
        <taxon>Sparassis</taxon>
    </lineage>
</organism>
<dbReference type="OrthoDB" id="28127at2759"/>
<sequence length="677" mass="74306">MATSWDDFETSRHNVKLNTVDRLKQILTGFNEECQTNLTKSGKKQELIERITRELDQWRRTNNIDKWAKARVILNQVRTIGMYSPTRMSGEHSFTTSVPPHKTYPAASSVGHGYQSSVSGSSSSLPRYDPYAPARIPTATHPSTSTVHPPTPSIRFKPSPFFRVERAVSSVVECPESTSALDRRQQSIVFTMPNDVVMKLNSSNPTYQLRLYCTSSTYYMPSSAFRTTSGPCPIEFPPTCEVRVNGVPLTANLKGMKKKPGTAPPPDLGKSLRTSSGASNRIEMVYVNSQQPVLSKKYYLVVMLVETTTVDQLIERLKKGKYKSSHDIVTKMAQSAATDDDIVAGQQKMSLKCPLSYMRIVTPCRSSLCVHSQCFDALSWFSLMEQTTTWLCPVCEKVLNPEDLIVDGYFDEILKQTPESVEDVLVESDGQWHSSDNKCGSAEWKAAHSPAKVLAALHPAPAVKRADTPVKVVPNGVNGEAKSGPSNAEIVILDSDDEDEGRVKRELSPSYDGAPGSSNVSQASLPPRSQSQSTDVIDLTLDSEDEDSPTTLSRKRKTVEIDLPSPTEQIWKKSRSEASVPASTHTAGSSHSSYLQSPHFPASRELASRSLSGAIPTSSSSYQPSYPGTGGAQYLPMALPPRRPPGTVHNEHYSDITNPYMPRINGGGSASPNSWRL</sequence>
<dbReference type="GeneID" id="38774923"/>
<evidence type="ECO:0000313" key="12">
    <source>
        <dbReference type="EMBL" id="GBE78006.1"/>
    </source>
</evidence>